<proteinExistence type="predicted"/>
<sequence>MTCTGVGLAAVFKWNINRPDPVMSDVIRLSGGHLLPASRPAGHNLRMESMPITPYF</sequence>
<reference evidence="1 2" key="1">
    <citation type="submission" date="2019-08" db="EMBL/GenBank/DDBJ databases">
        <title>Deep-cultivation of Planctomycetes and their phenomic and genomic characterization uncovers novel biology.</title>
        <authorList>
            <person name="Wiegand S."/>
            <person name="Jogler M."/>
            <person name="Boedeker C."/>
            <person name="Pinto D."/>
            <person name="Vollmers J."/>
            <person name="Rivas-Marin E."/>
            <person name="Kohn T."/>
            <person name="Peeters S.H."/>
            <person name="Heuer A."/>
            <person name="Rast P."/>
            <person name="Oberbeckmann S."/>
            <person name="Bunk B."/>
            <person name="Jeske O."/>
            <person name="Meyerdierks A."/>
            <person name="Storesund J.E."/>
            <person name="Kallscheuer N."/>
            <person name="Luecker S."/>
            <person name="Lage O.M."/>
            <person name="Pohl T."/>
            <person name="Merkel B.J."/>
            <person name="Hornburger P."/>
            <person name="Mueller R.-W."/>
            <person name="Bruemmer F."/>
            <person name="Labrenz M."/>
            <person name="Spormann A.M."/>
            <person name="Op Den Camp H."/>
            <person name="Overmann J."/>
            <person name="Amann R."/>
            <person name="Jetten M.S.M."/>
            <person name="Mascher T."/>
            <person name="Medema M.H."/>
            <person name="Devos D.P."/>
            <person name="Kaster A.-K."/>
            <person name="Ovreas L."/>
            <person name="Rohde M."/>
            <person name="Galperin M.Y."/>
            <person name="Jogler C."/>
        </authorList>
    </citation>
    <scope>NUCLEOTIDE SEQUENCE [LARGE SCALE GENOMIC DNA]</scope>
    <source>
        <strain evidence="1 2">LF1</strain>
    </source>
</reference>
<evidence type="ECO:0000313" key="1">
    <source>
        <dbReference type="EMBL" id="KAA1257504.1"/>
    </source>
</evidence>
<dbReference type="AlphaFoldDB" id="A0A5B1CDS6"/>
<name>A0A5B1CDS6_9BACT</name>
<evidence type="ECO:0000313" key="2">
    <source>
        <dbReference type="Proteomes" id="UP000322699"/>
    </source>
</evidence>
<organism evidence="1 2">
    <name type="scientific">Rubripirellula obstinata</name>
    <dbReference type="NCBI Taxonomy" id="406547"/>
    <lineage>
        <taxon>Bacteria</taxon>
        <taxon>Pseudomonadati</taxon>
        <taxon>Planctomycetota</taxon>
        <taxon>Planctomycetia</taxon>
        <taxon>Pirellulales</taxon>
        <taxon>Pirellulaceae</taxon>
        <taxon>Rubripirellula</taxon>
    </lineage>
</organism>
<dbReference type="EMBL" id="VRLW01000002">
    <property type="protein sequence ID" value="KAA1257504.1"/>
    <property type="molecule type" value="Genomic_DNA"/>
</dbReference>
<dbReference type="Proteomes" id="UP000322699">
    <property type="component" value="Unassembled WGS sequence"/>
</dbReference>
<accession>A0A5B1CDS6</accession>
<dbReference type="RefSeq" id="WP_157594072.1">
    <property type="nucleotide sequence ID" value="NZ_LWSK01000246.1"/>
</dbReference>
<keyword evidence="2" id="KW-1185">Reference proteome</keyword>
<gene>
    <name evidence="1" type="ORF">LF1_53530</name>
</gene>
<protein>
    <submittedName>
        <fullName evidence="1">Uncharacterized protein</fullName>
    </submittedName>
</protein>
<comment type="caution">
    <text evidence="1">The sequence shown here is derived from an EMBL/GenBank/DDBJ whole genome shotgun (WGS) entry which is preliminary data.</text>
</comment>